<dbReference type="GO" id="GO:0005681">
    <property type="term" value="C:spliceosomal complex"/>
    <property type="evidence" value="ECO:0007669"/>
    <property type="project" value="InterPro"/>
</dbReference>
<evidence type="ECO:0000256" key="7">
    <source>
        <dbReference type="SAM" id="MobiDB-lite"/>
    </source>
</evidence>
<comment type="subcellular location">
    <subcellularLocation>
        <location evidence="1">Cytoplasm</location>
    </subcellularLocation>
</comment>
<proteinExistence type="inferred from homology"/>
<dbReference type="PANTHER" id="PTHR12794:SF0">
    <property type="entry name" value="GEM-ASSOCIATED PROTEIN 2"/>
    <property type="match status" value="1"/>
</dbReference>
<evidence type="ECO:0000313" key="9">
    <source>
        <dbReference type="EMBL" id="ORX94526.1"/>
    </source>
</evidence>
<sequence length="293" mass="32889">MATNSKTKLYVKGNDEEDWNHRSALPVATADVDLDGPPTTGEEYLRMVRMEANNRPSVFIAKNKPSTSIPTSIPKTPREAEKVKGQPVSRVPSPEWREAFKLRFSRLRKTVEERRKTIKSSSRIEGLPGIKDETAWLGLLYGDSSKAETPAEAQPLLPYASVVLKMDQKTTLALLEYHIDWLDEDSLTKNQVSIASKSAKEWIKANIHAKAQWLFALLLRVDKLLTSDSISTLRELCRQWGAIRTNLARPLAKTIPSQTNGTGEQIASLNMLISIVIDYFGQLDLWEEINSDG</sequence>
<dbReference type="EMBL" id="MCFE01000444">
    <property type="protein sequence ID" value="ORX89428.1"/>
    <property type="molecule type" value="Genomic_DNA"/>
</dbReference>
<keyword evidence="3" id="KW-0507">mRNA processing</keyword>
<evidence type="ECO:0000256" key="1">
    <source>
        <dbReference type="ARBA" id="ARBA00004496"/>
    </source>
</evidence>
<dbReference type="Proteomes" id="UP000193498">
    <property type="component" value="Unassembled WGS sequence"/>
</dbReference>
<dbReference type="GO" id="GO:0000245">
    <property type="term" value="P:spliceosomal complex assembly"/>
    <property type="evidence" value="ECO:0007669"/>
    <property type="project" value="InterPro"/>
</dbReference>
<comment type="caution">
    <text evidence="9">The sequence shown here is derived from an EMBL/GenBank/DDBJ whole genome shotgun (WGS) entry which is preliminary data.</text>
</comment>
<dbReference type="Gene3D" id="1.20.58.1070">
    <property type="match status" value="1"/>
</dbReference>
<keyword evidence="2" id="KW-0963">Cytoplasm</keyword>
<keyword evidence="4" id="KW-0508">mRNA splicing</keyword>
<keyword evidence="10" id="KW-1185">Reference proteome</keyword>
<dbReference type="InParanoid" id="A0A1Y1Y9V0"/>
<feature type="compositionally biased region" description="Polar residues" evidence="7">
    <location>
        <begin position="64"/>
        <end position="74"/>
    </location>
</feature>
<dbReference type="GO" id="GO:0032797">
    <property type="term" value="C:SMN complex"/>
    <property type="evidence" value="ECO:0007669"/>
    <property type="project" value="TreeGrafter"/>
</dbReference>
<dbReference type="InterPro" id="IPR017364">
    <property type="entry name" value="GEMIN2"/>
</dbReference>
<organism evidence="9 10">
    <name type="scientific">Basidiobolus meristosporus CBS 931.73</name>
    <dbReference type="NCBI Taxonomy" id="1314790"/>
    <lineage>
        <taxon>Eukaryota</taxon>
        <taxon>Fungi</taxon>
        <taxon>Fungi incertae sedis</taxon>
        <taxon>Zoopagomycota</taxon>
        <taxon>Entomophthoromycotina</taxon>
        <taxon>Basidiobolomycetes</taxon>
        <taxon>Basidiobolales</taxon>
        <taxon>Basidiobolaceae</taxon>
        <taxon>Basidiobolus</taxon>
    </lineage>
</organism>
<dbReference type="OrthoDB" id="428895at2759"/>
<comment type="similarity">
    <text evidence="5">Belongs to the gemin-2 family.</text>
</comment>
<gene>
    <name evidence="9" type="ORF">K493DRAFT_337753</name>
    <name evidence="8" type="ORF">K493DRAFT_340656</name>
</gene>
<dbReference type="GO" id="GO:0000387">
    <property type="term" value="P:spliceosomal snRNP assembly"/>
    <property type="evidence" value="ECO:0007669"/>
    <property type="project" value="InterPro"/>
</dbReference>
<protein>
    <recommendedName>
        <fullName evidence="6">Gem-associated protein 2</fullName>
    </recommendedName>
</protein>
<dbReference type="EMBL" id="MCFE01000202">
    <property type="protein sequence ID" value="ORX94526.1"/>
    <property type="molecule type" value="Genomic_DNA"/>
</dbReference>
<dbReference type="AlphaFoldDB" id="A0A1Y1Y9V0"/>
<dbReference type="STRING" id="1314790.A0A1Y1Y9V0"/>
<accession>A0A1Y1Y9V0</accession>
<evidence type="ECO:0000256" key="3">
    <source>
        <dbReference type="ARBA" id="ARBA00022664"/>
    </source>
</evidence>
<evidence type="ECO:0000256" key="4">
    <source>
        <dbReference type="ARBA" id="ARBA00023187"/>
    </source>
</evidence>
<evidence type="ECO:0000313" key="8">
    <source>
        <dbReference type="EMBL" id="ORX89428.1"/>
    </source>
</evidence>
<dbReference type="InterPro" id="IPR035426">
    <property type="entry name" value="Gemin2/Brr1"/>
</dbReference>
<evidence type="ECO:0000256" key="6">
    <source>
        <dbReference type="ARBA" id="ARBA00047179"/>
    </source>
</evidence>
<dbReference type="Pfam" id="PF04938">
    <property type="entry name" value="SIP1"/>
    <property type="match status" value="1"/>
</dbReference>
<evidence type="ECO:0000256" key="5">
    <source>
        <dbReference type="ARBA" id="ARBA00025758"/>
    </source>
</evidence>
<name>A0A1Y1Y9V0_9FUNG</name>
<dbReference type="PIRSF" id="PIRSF038038">
    <property type="entry name" value="SMN_Gemin2"/>
    <property type="match status" value="1"/>
</dbReference>
<dbReference type="PANTHER" id="PTHR12794">
    <property type="entry name" value="GEMIN2"/>
    <property type="match status" value="1"/>
</dbReference>
<evidence type="ECO:0000256" key="2">
    <source>
        <dbReference type="ARBA" id="ARBA00022490"/>
    </source>
</evidence>
<evidence type="ECO:0000313" key="10">
    <source>
        <dbReference type="Proteomes" id="UP000193498"/>
    </source>
</evidence>
<feature type="region of interest" description="Disordered" evidence="7">
    <location>
        <begin position="61"/>
        <end position="90"/>
    </location>
</feature>
<reference evidence="9 10" key="1">
    <citation type="submission" date="2016-07" db="EMBL/GenBank/DDBJ databases">
        <title>Pervasive Adenine N6-methylation of Active Genes in Fungi.</title>
        <authorList>
            <consortium name="DOE Joint Genome Institute"/>
            <person name="Mondo S.J."/>
            <person name="Dannebaum R.O."/>
            <person name="Kuo R.C."/>
            <person name="Labutti K."/>
            <person name="Haridas S."/>
            <person name="Kuo A."/>
            <person name="Salamov A."/>
            <person name="Ahrendt S.R."/>
            <person name="Lipzen A."/>
            <person name="Sullivan W."/>
            <person name="Andreopoulos W.B."/>
            <person name="Clum A."/>
            <person name="Lindquist E."/>
            <person name="Daum C."/>
            <person name="Ramamoorthy G.K."/>
            <person name="Gryganskyi A."/>
            <person name="Culley D."/>
            <person name="Magnuson J.K."/>
            <person name="James T.Y."/>
            <person name="O'Malley M.A."/>
            <person name="Stajich J.E."/>
            <person name="Spatafora J.W."/>
            <person name="Visel A."/>
            <person name="Grigoriev I.V."/>
        </authorList>
    </citation>
    <scope>NUCLEOTIDE SEQUENCE [LARGE SCALE GENOMIC DNA]</scope>
    <source>
        <strain evidence="9 10">CBS 931.73</strain>
    </source>
</reference>